<accession>A0A356LBW5</accession>
<proteinExistence type="predicted"/>
<gene>
    <name evidence="1" type="ORF">DD666_03230</name>
</gene>
<sequence>MSVEYETSHADPRWHKTRQNLHALCFNHKVMNRLRLISELNDKTKLQDVQTITNGKNDIRSTLNHSRRWLKKSSFVFHTVTYYLGLNKSIKNTVQRISQFKG</sequence>
<name>A0A356LBW5_9BURK</name>
<evidence type="ECO:0000313" key="1">
    <source>
        <dbReference type="EMBL" id="HBP28414.1"/>
    </source>
</evidence>
<dbReference type="EMBL" id="DOEK01000004">
    <property type="protein sequence ID" value="HBP28414.1"/>
    <property type="molecule type" value="Genomic_DNA"/>
</dbReference>
<protein>
    <submittedName>
        <fullName evidence="1">Uncharacterized protein</fullName>
    </submittedName>
</protein>
<organism evidence="1 2">
    <name type="scientific">Advenella kashmirensis</name>
    <dbReference type="NCBI Taxonomy" id="310575"/>
    <lineage>
        <taxon>Bacteria</taxon>
        <taxon>Pseudomonadati</taxon>
        <taxon>Pseudomonadota</taxon>
        <taxon>Betaproteobacteria</taxon>
        <taxon>Burkholderiales</taxon>
        <taxon>Alcaligenaceae</taxon>
    </lineage>
</organism>
<comment type="caution">
    <text evidence="1">The sequence shown here is derived from an EMBL/GenBank/DDBJ whole genome shotgun (WGS) entry which is preliminary data.</text>
</comment>
<evidence type="ECO:0000313" key="2">
    <source>
        <dbReference type="Proteomes" id="UP000264036"/>
    </source>
</evidence>
<reference evidence="1 2" key="1">
    <citation type="journal article" date="2018" name="Nat. Biotechnol.">
        <title>A standardized bacterial taxonomy based on genome phylogeny substantially revises the tree of life.</title>
        <authorList>
            <person name="Parks D.H."/>
            <person name="Chuvochina M."/>
            <person name="Waite D.W."/>
            <person name="Rinke C."/>
            <person name="Skarshewski A."/>
            <person name="Chaumeil P.A."/>
            <person name="Hugenholtz P."/>
        </authorList>
    </citation>
    <scope>NUCLEOTIDE SEQUENCE [LARGE SCALE GENOMIC DNA]</scope>
    <source>
        <strain evidence="1">UBA10707</strain>
    </source>
</reference>
<dbReference type="Proteomes" id="UP000264036">
    <property type="component" value="Unassembled WGS sequence"/>
</dbReference>
<dbReference type="AlphaFoldDB" id="A0A356LBW5"/>